<dbReference type="GO" id="GO:0015074">
    <property type="term" value="P:DNA integration"/>
    <property type="evidence" value="ECO:0007669"/>
    <property type="project" value="UniProtKB-KW"/>
</dbReference>
<dbReference type="PROSITE" id="PS50175">
    <property type="entry name" value="ASP_PROT_RETROV"/>
    <property type="match status" value="1"/>
</dbReference>
<proteinExistence type="inferred from homology"/>
<feature type="region of interest" description="Disordered" evidence="13">
    <location>
        <begin position="1343"/>
        <end position="1392"/>
    </location>
</feature>
<dbReference type="Gene3D" id="1.10.340.70">
    <property type="match status" value="1"/>
</dbReference>
<dbReference type="FunFam" id="3.10.20.370:FF:000001">
    <property type="entry name" value="Retrovirus-related Pol polyprotein from transposon 17.6-like protein"/>
    <property type="match status" value="1"/>
</dbReference>
<evidence type="ECO:0000256" key="11">
    <source>
        <dbReference type="ARBA" id="ARBA00022918"/>
    </source>
</evidence>
<evidence type="ECO:0000259" key="14">
    <source>
        <dbReference type="PROSITE" id="PS50175"/>
    </source>
</evidence>
<dbReference type="PROSITE" id="PS00141">
    <property type="entry name" value="ASP_PROTEASE"/>
    <property type="match status" value="1"/>
</dbReference>
<dbReference type="CDD" id="cd00303">
    <property type="entry name" value="retropepsin_like"/>
    <property type="match status" value="1"/>
</dbReference>
<evidence type="ECO:0000256" key="1">
    <source>
        <dbReference type="ARBA" id="ARBA00010879"/>
    </source>
</evidence>
<evidence type="ECO:0000313" key="17">
    <source>
        <dbReference type="Ensembl" id="ENSPNAP00000059498.1"/>
    </source>
</evidence>
<dbReference type="EC" id="3.1.26.4" evidence="2"/>
<sequence length="1573" mass="177923">MSQKAEASGKLEPVSAGGQAVTGFHPQSQLCSCHTSESHIRCLSSMKPKPVSEKFIPKKDQQSQLSPPPSLSLPTHRGERLAKFVGEKALTQCSLNGVAVKALLDTGAQVSMIDRGWMEKHLPGTVVRPLSEVFDDKEELEVHAVNGDVLPFDGWILITVSLGEVRGFSESIIVPFLVSSIPLEQPLLGFNVLEEVIHCHPVKSDPILTSLLSKAITIPTEKAELLVSFIKAGKQSMQHGHLRTGTYDTVIPAGQVTWVKCQVPVSVDPSDTYILFEPDADNAQLIELDVGEGLLQIHNSKRPNVAIPVKNSTKHAITLPRKTALGTVQTVTRVIEMDTVEKSKDKSRVSSAAVSSSAEASLPLWQPPVDLGHLSDEQQVKAKKMLWEESAAFARDTNDIGCIPSLQMSITLKDDIPVQRAYSSVPKPLFKEVKEYIQELLMKGWIVKSKSSFSAPVVCVRKKDGTLRLCIDYRLLNQKTIPDRHPLPRIQDLTDTLGGYSWFSILDQGKAYHQGFIAKGSQHLTAFITPWGLYEWVRIPFGLSNAPAAFQRSMEEMLGQLRDDCCIPYLDDVLCYAKTFDEHVEAVRKVLQALQRHGVKLRPEKCEMFQREVRYVGRLVSAEGVRVDPKDLEAVQLLASKTPQTVGDVRKLTGFLGYYRSYIQDFSRIAKPIYELLQNKPDQAVPVRCKNKGPQLPSRTLVDWRSEHQQALEQLTALLMNPPVLAYPDFNTPFVLHTDASDQGLGAILYQLQDGKLRVIGYGSRTLTAAERNYHLHSGKLEFLALKWAVCEKFRDYLYYAPHFTVYTDNNPLTYVMSTGKLNAVGHRWVGELSDFRFEIKYRPGKSNLDADMLSRVPLDIENYAKSCTNEISKDVVHAVWDGSRVAKQKDVPWVAALNISSQDAPLPSCDHLSLINYDELVGAQRADEAISEVIKLKETDTPLTEGMRRAARGTTKKLFHEWRKLCLENGLLYRRVNERKQLVLPAKYRDFVLKQLHNEMSHVGTEKVLHLARERFYWPFMAREIEDYITKRCPCIKSKKPVAHVRAPMGSITSNFPLELVCIDYLHLETSKGGYEYILMVIDHFTRFVQTYPTRNKSGKTAAEHLFNDFIPRFGYPSKIHHDQGREFENELFHTLQQLSGIRHSRTSPYHPQGNPAERVNRTILQMLRTLTDREKERWKDHLPQVVHAYNCTRHESTGFSPHFLLFGRHPRLPVDLVFGLVEETEPDLPKGYARKWARRMREAYQIASENSKKSSARGKLLYDTKVRGVTLQPGDRVLVRNLSERGGPGKLRSYWEKAIYIVKEQFANNPVYVVYPEAGDKQKTRTLHRNLLLLVNDLPVEASPHPKEHVPKRKTQQQKGQTRTKEPPEPTGLEDSLDTDSDDGSNIGGYWLRIPAGATERKPAVVYNHQSTRARESPSRMPVRQDEIEREKTDEHTPVFDGSGEEAEYEDLESVHEEQQLTPPLADTQREIRRSARDRRPKQVFTYESLGQPSVQTYARVNSAKANTSLYSPAYTLPHATQFPHSLTHNPAPAYALHPYPTCYPPLTYMPYGYPAPLNPLLYMAPFTLAC</sequence>
<keyword evidence="5" id="KW-0540">Nuclease</keyword>
<evidence type="ECO:0000256" key="10">
    <source>
        <dbReference type="ARBA" id="ARBA00022908"/>
    </source>
</evidence>
<dbReference type="FunFam" id="1.10.340.70:FF:000001">
    <property type="entry name" value="Retrovirus-related Pol polyprotein from transposon gypsy-like Protein"/>
    <property type="match status" value="1"/>
</dbReference>
<evidence type="ECO:0000256" key="3">
    <source>
        <dbReference type="ARBA" id="ARBA00022679"/>
    </source>
</evidence>
<reference evidence="17 18" key="1">
    <citation type="submission" date="2020-10" db="EMBL/GenBank/DDBJ databases">
        <title>Pygocentrus nattereri (red-bellied piranha) genome, fPygNat1, primary haplotype.</title>
        <authorList>
            <person name="Myers G."/>
            <person name="Meyer A."/>
            <person name="Karagic N."/>
            <person name="Pippel M."/>
            <person name="Winkler S."/>
            <person name="Tracey A."/>
            <person name="Wood J."/>
            <person name="Formenti G."/>
            <person name="Howe K."/>
            <person name="Fedrigo O."/>
            <person name="Jarvis E.D."/>
        </authorList>
    </citation>
    <scope>NUCLEOTIDE SEQUENCE [LARGE SCALE GENOMIC DNA]</scope>
</reference>
<dbReference type="InterPro" id="IPR001969">
    <property type="entry name" value="Aspartic_peptidase_AS"/>
</dbReference>
<feature type="domain" description="Peptidase A2" evidence="14">
    <location>
        <begin position="100"/>
        <end position="192"/>
    </location>
</feature>
<evidence type="ECO:0000259" key="15">
    <source>
        <dbReference type="PROSITE" id="PS50878"/>
    </source>
</evidence>
<keyword evidence="11" id="KW-0695">RNA-directed DNA polymerase</keyword>
<dbReference type="InterPro" id="IPR001995">
    <property type="entry name" value="Peptidase_A2_cat"/>
</dbReference>
<dbReference type="InterPro" id="IPR001584">
    <property type="entry name" value="Integrase_cat-core"/>
</dbReference>
<dbReference type="Gene3D" id="3.30.70.270">
    <property type="match status" value="2"/>
</dbReference>
<keyword evidence="4" id="KW-0548">Nucleotidyltransferase</keyword>
<keyword evidence="8" id="KW-0460">Magnesium</keyword>
<dbReference type="InterPro" id="IPR041577">
    <property type="entry name" value="RT_RNaseH_2"/>
</dbReference>
<dbReference type="GO" id="GO:0003964">
    <property type="term" value="F:RNA-directed DNA polymerase activity"/>
    <property type="evidence" value="ECO:0007669"/>
    <property type="project" value="UniProtKB-KW"/>
</dbReference>
<dbReference type="PANTHER" id="PTHR37984:SF15">
    <property type="entry name" value="INTEGRASE CATALYTIC DOMAIN-CONTAINING PROTEIN"/>
    <property type="match status" value="1"/>
</dbReference>
<dbReference type="PANTHER" id="PTHR37984">
    <property type="entry name" value="PROTEIN CBG26694"/>
    <property type="match status" value="1"/>
</dbReference>
<dbReference type="SUPFAM" id="SSF53098">
    <property type="entry name" value="Ribonuclease H-like"/>
    <property type="match status" value="1"/>
</dbReference>
<dbReference type="GeneTree" id="ENSGT01100000263500"/>
<dbReference type="InterPro" id="IPR043502">
    <property type="entry name" value="DNA/RNA_pol_sf"/>
</dbReference>
<dbReference type="InterPro" id="IPR041588">
    <property type="entry name" value="Integrase_H2C2"/>
</dbReference>
<dbReference type="InterPro" id="IPR036397">
    <property type="entry name" value="RNaseH_sf"/>
</dbReference>
<evidence type="ECO:0000259" key="16">
    <source>
        <dbReference type="PROSITE" id="PS50994"/>
    </source>
</evidence>
<dbReference type="Gene3D" id="3.30.420.10">
    <property type="entry name" value="Ribonuclease H-like superfamily/Ribonuclease H"/>
    <property type="match status" value="1"/>
</dbReference>
<evidence type="ECO:0000256" key="8">
    <source>
        <dbReference type="ARBA" id="ARBA00022842"/>
    </source>
</evidence>
<dbReference type="InterPro" id="IPR012337">
    <property type="entry name" value="RNaseH-like_sf"/>
</dbReference>
<dbReference type="Pfam" id="PF17919">
    <property type="entry name" value="RT_RNaseH_2"/>
    <property type="match status" value="1"/>
</dbReference>
<dbReference type="Proteomes" id="UP001501920">
    <property type="component" value="Chromosome 5"/>
</dbReference>
<dbReference type="InterPro" id="IPR043128">
    <property type="entry name" value="Rev_trsase/Diguanyl_cyclase"/>
</dbReference>
<dbReference type="SUPFAM" id="SSF56672">
    <property type="entry name" value="DNA/RNA polymerases"/>
    <property type="match status" value="1"/>
</dbReference>
<evidence type="ECO:0000256" key="9">
    <source>
        <dbReference type="ARBA" id="ARBA00022884"/>
    </source>
</evidence>
<dbReference type="GO" id="GO:0004523">
    <property type="term" value="F:RNA-DNA hybrid ribonuclease activity"/>
    <property type="evidence" value="ECO:0007669"/>
    <property type="project" value="UniProtKB-EC"/>
</dbReference>
<feature type="region of interest" description="Disordered" evidence="13">
    <location>
        <begin position="1412"/>
        <end position="1444"/>
    </location>
</feature>
<dbReference type="Ensembl" id="ENSPNAT00000051038.1">
    <property type="protein sequence ID" value="ENSPNAP00000059498.1"/>
    <property type="gene ID" value="ENSPNAG00000032885.1"/>
</dbReference>
<evidence type="ECO:0000256" key="2">
    <source>
        <dbReference type="ARBA" id="ARBA00012180"/>
    </source>
</evidence>
<feature type="domain" description="Integrase catalytic" evidence="16">
    <location>
        <begin position="1054"/>
        <end position="1211"/>
    </location>
</feature>
<dbReference type="Pfam" id="PF00078">
    <property type="entry name" value="RVT_1"/>
    <property type="match status" value="1"/>
</dbReference>
<dbReference type="Gene3D" id="2.40.70.10">
    <property type="entry name" value="Acid Proteases"/>
    <property type="match status" value="1"/>
</dbReference>
<dbReference type="GO" id="GO:0006508">
    <property type="term" value="P:proteolysis"/>
    <property type="evidence" value="ECO:0007669"/>
    <property type="project" value="InterPro"/>
</dbReference>
<evidence type="ECO:0000256" key="13">
    <source>
        <dbReference type="SAM" id="MobiDB-lite"/>
    </source>
</evidence>
<dbReference type="FunFam" id="3.30.420.10:FF:000032">
    <property type="entry name" value="Retrovirus-related Pol polyprotein from transposon 297-like Protein"/>
    <property type="match status" value="1"/>
</dbReference>
<dbReference type="PROSITE" id="PS50878">
    <property type="entry name" value="RT_POL"/>
    <property type="match status" value="1"/>
</dbReference>
<evidence type="ECO:0000313" key="18">
    <source>
        <dbReference type="Proteomes" id="UP001501920"/>
    </source>
</evidence>
<dbReference type="SUPFAM" id="SSF50630">
    <property type="entry name" value="Acid proteases"/>
    <property type="match status" value="1"/>
</dbReference>
<name>A0AAR2K5B8_PYGNA</name>
<dbReference type="InterPro" id="IPR021109">
    <property type="entry name" value="Peptidase_aspartic_dom_sf"/>
</dbReference>
<dbReference type="InterPro" id="IPR000477">
    <property type="entry name" value="RT_dom"/>
</dbReference>
<accession>A0AAR2K5B8</accession>
<dbReference type="GO" id="GO:0004190">
    <property type="term" value="F:aspartic-type endopeptidase activity"/>
    <property type="evidence" value="ECO:0007669"/>
    <property type="project" value="InterPro"/>
</dbReference>
<evidence type="ECO:0000256" key="6">
    <source>
        <dbReference type="ARBA" id="ARBA00022759"/>
    </source>
</evidence>
<feature type="domain" description="Reverse transcriptase" evidence="15">
    <location>
        <begin position="441"/>
        <end position="620"/>
    </location>
</feature>
<dbReference type="GO" id="GO:0003723">
    <property type="term" value="F:RNA binding"/>
    <property type="evidence" value="ECO:0007669"/>
    <property type="project" value="UniProtKB-KW"/>
</dbReference>
<dbReference type="Pfam" id="PF17921">
    <property type="entry name" value="Integrase_H2C2"/>
    <property type="match status" value="1"/>
</dbReference>
<keyword evidence="10" id="KW-0229">DNA integration</keyword>
<evidence type="ECO:0000256" key="12">
    <source>
        <dbReference type="ARBA" id="ARBA00039658"/>
    </source>
</evidence>
<dbReference type="Gene3D" id="3.10.10.10">
    <property type="entry name" value="HIV Type 1 Reverse Transcriptase, subunit A, domain 1"/>
    <property type="match status" value="1"/>
</dbReference>
<reference evidence="17" key="2">
    <citation type="submission" date="2025-08" db="UniProtKB">
        <authorList>
            <consortium name="Ensembl"/>
        </authorList>
    </citation>
    <scope>IDENTIFICATION</scope>
</reference>
<feature type="compositionally biased region" description="Basic and acidic residues" evidence="13">
    <location>
        <begin position="1415"/>
        <end position="1440"/>
    </location>
</feature>
<keyword evidence="9" id="KW-0694">RNA-binding</keyword>
<dbReference type="CDD" id="cd01647">
    <property type="entry name" value="RT_LTR"/>
    <property type="match status" value="1"/>
</dbReference>
<keyword evidence="18" id="KW-1185">Reference proteome</keyword>
<evidence type="ECO:0000256" key="4">
    <source>
        <dbReference type="ARBA" id="ARBA00022695"/>
    </source>
</evidence>
<evidence type="ECO:0000256" key="5">
    <source>
        <dbReference type="ARBA" id="ARBA00022722"/>
    </source>
</evidence>
<feature type="region of interest" description="Disordered" evidence="13">
    <location>
        <begin position="1457"/>
        <end position="1482"/>
    </location>
</feature>
<evidence type="ECO:0000256" key="7">
    <source>
        <dbReference type="ARBA" id="ARBA00022801"/>
    </source>
</evidence>
<dbReference type="Pfam" id="PF00665">
    <property type="entry name" value="rve"/>
    <property type="match status" value="1"/>
</dbReference>
<dbReference type="CDD" id="cd09274">
    <property type="entry name" value="RNase_HI_RT_Ty3"/>
    <property type="match status" value="1"/>
</dbReference>
<keyword evidence="7" id="KW-0378">Hydrolase</keyword>
<keyword evidence="3" id="KW-0808">Transferase</keyword>
<reference evidence="17" key="3">
    <citation type="submission" date="2025-09" db="UniProtKB">
        <authorList>
            <consortium name="Ensembl"/>
        </authorList>
    </citation>
    <scope>IDENTIFICATION</scope>
</reference>
<protein>
    <recommendedName>
        <fullName evidence="12">Gypsy retrotransposon integrase-like protein 1</fullName>
        <ecNumber evidence="2">3.1.26.4</ecNumber>
    </recommendedName>
</protein>
<dbReference type="PROSITE" id="PS50994">
    <property type="entry name" value="INTEGRASE"/>
    <property type="match status" value="1"/>
</dbReference>
<comment type="similarity">
    <text evidence="1">Belongs to the beta type-B retroviral polymerase family. HERV class-II K(HML-2) pol subfamily.</text>
</comment>
<dbReference type="InterPro" id="IPR050951">
    <property type="entry name" value="Retrovirus_Pol_polyprotein"/>
</dbReference>
<organism evidence="17 18">
    <name type="scientific">Pygocentrus nattereri</name>
    <name type="common">Red-bellied piranha</name>
    <dbReference type="NCBI Taxonomy" id="42514"/>
    <lineage>
        <taxon>Eukaryota</taxon>
        <taxon>Metazoa</taxon>
        <taxon>Chordata</taxon>
        <taxon>Craniata</taxon>
        <taxon>Vertebrata</taxon>
        <taxon>Euteleostomi</taxon>
        <taxon>Actinopterygii</taxon>
        <taxon>Neopterygii</taxon>
        <taxon>Teleostei</taxon>
        <taxon>Ostariophysi</taxon>
        <taxon>Characiformes</taxon>
        <taxon>Characoidei</taxon>
        <taxon>Pygocentrus</taxon>
    </lineage>
</organism>
<keyword evidence="6" id="KW-0255">Endonuclease</keyword>